<dbReference type="RefSeq" id="XP_038066306.1">
    <property type="nucleotide sequence ID" value="XM_038210378.1"/>
</dbReference>
<dbReference type="OMA" id="EQRTHNY"/>
<sequence length="817" mass="93564">MSYFGRQSPSNGLPRISSAGRPVDRGLLLLDEEIERLRHNRSAPPVGATHGGYAPSPPQSKKLLQDMNDQVKLMKNELEKKDKLIQELSRADLGTPVHRKHVSFDEKHDAFYTRDSILKSSVDSSTFAKLQLRNEQLVEELRDTQSKVLARELQMKELKAEIDRLNEENSSQSNLMLSLRARIGDLQECSSSTEQIKARGQYTIEALQQEAKEQQAKVLELEARVRMLLGEREEAERGAQAWERKYNEVFLNLQGVVSREEMTPEKVVKKVTGLTQENLTLRGKLSSLEESLNSSELESKASRETIQRLVAEMNRDQRNNMDTSNTMEKLRLERDAALQIRNELERENALLKGRVDASQQAWSSHRQELDHHESRMSTLGKETKTLRHEAEVAKAELRGFKESLALLLSREGSRCDAREEAIKERVKHLQVDSREYSTHVDLLETKIKNLTEQLDSQANLHQATIKRAKEAQEDFGDQKARLRQLESSLSADGVLLENLRGERLKYMAFLESLASVLKLDTIALDLGFDLNGDAIMARAKQLMRNEGDTLADKTTHVYSLQRKLKANKEQLESKDLHLDLLRKKITQLEEAMAGRSSLQKERDDTEMGRRKLIKEVDRLKGELSLAKRLIIDMKAQMLDVSNLKLTSMHQYNSISELEEALQKLEKTKEKQARKIAGMKQELEFTEHEANQLHNRAEQSVKALSEDLQATKALLQEVQRRERQLVDFRQVIARMLGMDVTTLAVPDYEIISRLEKLIQAHHSHAITAFGLDESLQNMEKGFRQGYEEATTLIGGHSRRPRPRSVSPTRRRKHHAEVY</sequence>
<dbReference type="InterPro" id="IPR039139">
    <property type="entry name" value="CCDC170-like"/>
</dbReference>
<reference evidence="3" key="1">
    <citation type="submission" date="2022-11" db="UniProtKB">
        <authorList>
            <consortium name="EnsemblMetazoa"/>
        </authorList>
    </citation>
    <scope>IDENTIFICATION</scope>
</reference>
<name>A0A914ASH3_PATMI</name>
<keyword evidence="4" id="KW-1185">Reference proteome</keyword>
<feature type="compositionally biased region" description="Basic residues" evidence="2">
    <location>
        <begin position="795"/>
        <end position="817"/>
    </location>
</feature>
<dbReference type="PANTHER" id="PTHR18863:SF6">
    <property type="entry name" value="COILED-COIL DOMAIN-CONTAINING PROTEIN 170"/>
    <property type="match status" value="1"/>
</dbReference>
<feature type="coiled-coil region" evidence="1">
    <location>
        <begin position="571"/>
        <end position="720"/>
    </location>
</feature>
<dbReference type="Proteomes" id="UP000887568">
    <property type="component" value="Unplaced"/>
</dbReference>
<feature type="coiled-coil region" evidence="1">
    <location>
        <begin position="433"/>
        <end position="488"/>
    </location>
</feature>
<proteinExistence type="predicted"/>
<dbReference type="EnsemblMetazoa" id="XM_038210378.1">
    <property type="protein sequence ID" value="XP_038066306.1"/>
    <property type="gene ID" value="LOC119736363"/>
</dbReference>
<dbReference type="CTD" id="80129"/>
<feature type="region of interest" description="Disordered" evidence="2">
    <location>
        <begin position="788"/>
        <end position="817"/>
    </location>
</feature>
<protein>
    <recommendedName>
        <fullName evidence="5">Coiled-coil domain-containing protein 170</fullName>
    </recommendedName>
</protein>
<evidence type="ECO:0000256" key="1">
    <source>
        <dbReference type="SAM" id="Coils"/>
    </source>
</evidence>
<accession>A0A914ASH3</accession>
<organism evidence="3 4">
    <name type="scientific">Patiria miniata</name>
    <name type="common">Bat star</name>
    <name type="synonym">Asterina miniata</name>
    <dbReference type="NCBI Taxonomy" id="46514"/>
    <lineage>
        <taxon>Eukaryota</taxon>
        <taxon>Metazoa</taxon>
        <taxon>Echinodermata</taxon>
        <taxon>Eleutherozoa</taxon>
        <taxon>Asterozoa</taxon>
        <taxon>Asteroidea</taxon>
        <taxon>Valvatacea</taxon>
        <taxon>Valvatida</taxon>
        <taxon>Asterinidae</taxon>
        <taxon>Patiria</taxon>
    </lineage>
</organism>
<dbReference type="GeneID" id="119736363"/>
<evidence type="ECO:0008006" key="5">
    <source>
        <dbReference type="Google" id="ProtNLM"/>
    </source>
</evidence>
<feature type="region of interest" description="Disordered" evidence="2">
    <location>
        <begin position="41"/>
        <end position="60"/>
    </location>
</feature>
<feature type="coiled-coil region" evidence="1">
    <location>
        <begin position="327"/>
        <end position="361"/>
    </location>
</feature>
<evidence type="ECO:0000313" key="4">
    <source>
        <dbReference type="Proteomes" id="UP000887568"/>
    </source>
</evidence>
<feature type="coiled-coil region" evidence="1">
    <location>
        <begin position="61"/>
        <end position="91"/>
    </location>
</feature>
<dbReference type="OrthoDB" id="5832575at2759"/>
<dbReference type="AlphaFoldDB" id="A0A914ASH3"/>
<feature type="coiled-coil region" evidence="1">
    <location>
        <begin position="127"/>
        <end position="245"/>
    </location>
</feature>
<evidence type="ECO:0000256" key="2">
    <source>
        <dbReference type="SAM" id="MobiDB-lite"/>
    </source>
</evidence>
<keyword evidence="1" id="KW-0175">Coiled coil</keyword>
<dbReference type="PANTHER" id="PTHR18863">
    <property type="entry name" value="TSEC-2-RELATED"/>
    <property type="match status" value="1"/>
</dbReference>
<evidence type="ECO:0000313" key="3">
    <source>
        <dbReference type="EnsemblMetazoa" id="XP_038066306.1"/>
    </source>
</evidence>